<sequence>MRVLNDRVKNFETKHSDIAAATGILTNLRNANELNTFIEFNEINIVDLKNIIYKEKIKTSPEDVETPEVIEDVIVSPSTAAKYEKNKNELIKRLSASQEQRLRQLLEREEIGDRTPSTFLRHLKSLGDNTVSDDLIKSLWLATYGNIVLKLNFNLHRDFTWSFVLADVSKPIISGDFLTFYDLLVDLANQRLIDNTTLLSTKGQLSRSDASSIKTIGGESRYHHLLQQYPELTRPSGTYTARKHNVQHYIETTPGQPVSCKPQRLAPDRHKAAKEEFELMLQQGILRPSKSPWSSPIHLVPKKDATWRACGDYRTLSAKTIPDKECLNKRHLYDNRRREWDFCEFIRRSQDGQKAPSKQPHHAPNNRPQSHNVSPTKYSQPTQFPIQPRPFQGPINKPISQPQNSYPKKPHLGLTLPNQTR</sequence>
<dbReference type="EMBL" id="VTPC01001063">
    <property type="protein sequence ID" value="KAF2903295.1"/>
    <property type="molecule type" value="Genomic_DNA"/>
</dbReference>
<keyword evidence="4" id="KW-1185">Reference proteome</keyword>
<dbReference type="OrthoDB" id="6774530at2759"/>
<dbReference type="SUPFAM" id="SSF56672">
    <property type="entry name" value="DNA/RNA polymerases"/>
    <property type="match status" value="1"/>
</dbReference>
<comment type="caution">
    <text evidence="3">The sequence shown here is derived from an EMBL/GenBank/DDBJ whole genome shotgun (WGS) entry which is preliminary data.</text>
</comment>
<gene>
    <name evidence="3" type="ORF">ILUMI_02891</name>
</gene>
<feature type="compositionally biased region" description="Polar residues" evidence="1">
    <location>
        <begin position="366"/>
        <end position="385"/>
    </location>
</feature>
<dbReference type="Proteomes" id="UP000801492">
    <property type="component" value="Unassembled WGS sequence"/>
</dbReference>
<organism evidence="3 4">
    <name type="scientific">Ignelater luminosus</name>
    <name type="common">Cucubano</name>
    <name type="synonym">Pyrophorus luminosus</name>
    <dbReference type="NCBI Taxonomy" id="2038154"/>
    <lineage>
        <taxon>Eukaryota</taxon>
        <taxon>Metazoa</taxon>
        <taxon>Ecdysozoa</taxon>
        <taxon>Arthropoda</taxon>
        <taxon>Hexapoda</taxon>
        <taxon>Insecta</taxon>
        <taxon>Pterygota</taxon>
        <taxon>Neoptera</taxon>
        <taxon>Endopterygota</taxon>
        <taxon>Coleoptera</taxon>
        <taxon>Polyphaga</taxon>
        <taxon>Elateriformia</taxon>
        <taxon>Elateroidea</taxon>
        <taxon>Elateridae</taxon>
        <taxon>Agrypninae</taxon>
        <taxon>Pyrophorini</taxon>
        <taxon>Ignelater</taxon>
    </lineage>
</organism>
<dbReference type="PANTHER" id="PTHR33327">
    <property type="entry name" value="ENDONUCLEASE"/>
    <property type="match status" value="1"/>
</dbReference>
<evidence type="ECO:0000256" key="1">
    <source>
        <dbReference type="SAM" id="MobiDB-lite"/>
    </source>
</evidence>
<evidence type="ECO:0000313" key="4">
    <source>
        <dbReference type="Proteomes" id="UP000801492"/>
    </source>
</evidence>
<dbReference type="InterPro" id="IPR055469">
    <property type="entry name" value="DUF7041"/>
</dbReference>
<dbReference type="Gene3D" id="3.10.10.10">
    <property type="entry name" value="HIV Type 1 Reverse Transcriptase, subunit A, domain 1"/>
    <property type="match status" value="1"/>
</dbReference>
<proteinExistence type="predicted"/>
<feature type="region of interest" description="Disordered" evidence="1">
    <location>
        <begin position="350"/>
        <end position="421"/>
    </location>
</feature>
<evidence type="ECO:0000313" key="3">
    <source>
        <dbReference type="EMBL" id="KAF2903295.1"/>
    </source>
</evidence>
<dbReference type="Pfam" id="PF23055">
    <property type="entry name" value="DUF7041"/>
    <property type="match status" value="1"/>
</dbReference>
<protein>
    <recommendedName>
        <fullName evidence="2">DUF7041 domain-containing protein</fullName>
    </recommendedName>
</protein>
<dbReference type="InterPro" id="IPR043502">
    <property type="entry name" value="DNA/RNA_pol_sf"/>
</dbReference>
<reference evidence="3" key="1">
    <citation type="submission" date="2019-08" db="EMBL/GenBank/DDBJ databases">
        <title>The genome of the North American firefly Photinus pyralis.</title>
        <authorList>
            <consortium name="Photinus pyralis genome working group"/>
            <person name="Fallon T.R."/>
            <person name="Sander Lower S.E."/>
            <person name="Weng J.-K."/>
        </authorList>
    </citation>
    <scope>NUCLEOTIDE SEQUENCE</scope>
    <source>
        <strain evidence="3">TRF0915ILg1</strain>
        <tissue evidence="3">Whole body</tissue>
    </source>
</reference>
<dbReference type="GO" id="GO:0071897">
    <property type="term" value="P:DNA biosynthetic process"/>
    <property type="evidence" value="ECO:0007669"/>
    <property type="project" value="UniProtKB-ARBA"/>
</dbReference>
<evidence type="ECO:0000259" key="2">
    <source>
        <dbReference type="Pfam" id="PF23055"/>
    </source>
</evidence>
<name>A0A8K0DMX2_IGNLU</name>
<feature type="domain" description="DUF7041" evidence="2">
    <location>
        <begin position="67"/>
        <end position="107"/>
    </location>
</feature>
<dbReference type="PANTHER" id="PTHR33327:SF3">
    <property type="entry name" value="RNA-DIRECTED DNA POLYMERASE"/>
    <property type="match status" value="1"/>
</dbReference>
<dbReference type="AlphaFoldDB" id="A0A8K0DMX2"/>
<accession>A0A8K0DMX2</accession>